<organism evidence="13 14">
    <name type="scientific">Desulfonema limicola</name>
    <dbReference type="NCBI Taxonomy" id="45656"/>
    <lineage>
        <taxon>Bacteria</taxon>
        <taxon>Pseudomonadati</taxon>
        <taxon>Thermodesulfobacteriota</taxon>
        <taxon>Desulfobacteria</taxon>
        <taxon>Desulfobacterales</taxon>
        <taxon>Desulfococcaceae</taxon>
        <taxon>Desulfonema</taxon>
    </lineage>
</organism>
<evidence type="ECO:0000256" key="8">
    <source>
        <dbReference type="ARBA" id="ARBA00022741"/>
    </source>
</evidence>
<name>A0A975BCE1_9BACT</name>
<dbReference type="EC" id="2.7.7.87" evidence="3"/>
<dbReference type="KEGG" id="dli:dnl_50820"/>
<evidence type="ECO:0000256" key="10">
    <source>
        <dbReference type="ARBA" id="ARBA00029774"/>
    </source>
</evidence>
<dbReference type="NCBIfam" id="TIGR00057">
    <property type="entry name" value="L-threonylcarbamoyladenylate synthase"/>
    <property type="match status" value="1"/>
</dbReference>
<dbReference type="PANTHER" id="PTHR17490:SF16">
    <property type="entry name" value="THREONYLCARBAMOYL-AMP SYNTHASE"/>
    <property type="match status" value="1"/>
</dbReference>
<dbReference type="Pfam" id="PF01300">
    <property type="entry name" value="Sua5_yciO_yrdC"/>
    <property type="match status" value="1"/>
</dbReference>
<dbReference type="EMBL" id="CP061799">
    <property type="protein sequence ID" value="QTA82700.1"/>
    <property type="molecule type" value="Genomic_DNA"/>
</dbReference>
<dbReference type="Proteomes" id="UP000663720">
    <property type="component" value="Chromosome"/>
</dbReference>
<dbReference type="InterPro" id="IPR006070">
    <property type="entry name" value="Sua5-like_dom"/>
</dbReference>
<evidence type="ECO:0000256" key="11">
    <source>
        <dbReference type="ARBA" id="ARBA00048366"/>
    </source>
</evidence>
<accession>A0A975BCE1</accession>
<dbReference type="GO" id="GO:0061710">
    <property type="term" value="F:L-threonylcarbamoyladenylate synthase"/>
    <property type="evidence" value="ECO:0007669"/>
    <property type="project" value="UniProtKB-EC"/>
</dbReference>
<keyword evidence="6" id="KW-0819">tRNA processing</keyword>
<sequence>MDSLYNIKKVNPRHPQAKLIEDAALIIKKGGLVVFPTTSLYGIGCDAFNIKALEKLFKIKKRSLKNPVLVLIHDKKTLNILVKNIPDSADRIMDNFWPGGITIVFKAKSTLPSILTSGTGKIGVRLCKHPVSHALTRSFSGPITGTSANISGRPGCADISQLGHEISSSVDLILDSGTLKGGTGSTIIDVTGHMPVILRQGITKISDVY</sequence>
<dbReference type="GO" id="GO:0005524">
    <property type="term" value="F:ATP binding"/>
    <property type="evidence" value="ECO:0007669"/>
    <property type="project" value="UniProtKB-KW"/>
</dbReference>
<reference evidence="13" key="1">
    <citation type="journal article" date="2021" name="Microb. Physiol.">
        <title>Proteogenomic Insights into the Physiology of Marine, Sulfate-Reducing, Filamentous Desulfonema limicola and Desulfonema magnum.</title>
        <authorList>
            <person name="Schnaars V."/>
            <person name="Wohlbrand L."/>
            <person name="Scheve S."/>
            <person name="Hinrichs C."/>
            <person name="Reinhardt R."/>
            <person name="Rabus R."/>
        </authorList>
    </citation>
    <scope>NUCLEOTIDE SEQUENCE</scope>
    <source>
        <strain evidence="13">5ac10</strain>
    </source>
</reference>
<comment type="catalytic activity">
    <reaction evidence="11">
        <text>L-threonine + hydrogencarbonate + ATP = L-threonylcarbamoyladenylate + diphosphate + H2O</text>
        <dbReference type="Rhea" id="RHEA:36407"/>
        <dbReference type="ChEBI" id="CHEBI:15377"/>
        <dbReference type="ChEBI" id="CHEBI:17544"/>
        <dbReference type="ChEBI" id="CHEBI:30616"/>
        <dbReference type="ChEBI" id="CHEBI:33019"/>
        <dbReference type="ChEBI" id="CHEBI:57926"/>
        <dbReference type="ChEBI" id="CHEBI:73682"/>
        <dbReference type="EC" id="2.7.7.87"/>
    </reaction>
</comment>
<dbReference type="GO" id="GO:0008033">
    <property type="term" value="P:tRNA processing"/>
    <property type="evidence" value="ECO:0007669"/>
    <property type="project" value="UniProtKB-KW"/>
</dbReference>
<feature type="domain" description="YrdC-like" evidence="12">
    <location>
        <begin position="17"/>
        <end position="203"/>
    </location>
</feature>
<evidence type="ECO:0000256" key="1">
    <source>
        <dbReference type="ARBA" id="ARBA00004496"/>
    </source>
</evidence>
<dbReference type="Gene3D" id="3.90.870.10">
    <property type="entry name" value="DHBP synthase"/>
    <property type="match status" value="1"/>
</dbReference>
<dbReference type="InterPro" id="IPR050156">
    <property type="entry name" value="TC-AMP_synthase_SUA5"/>
</dbReference>
<dbReference type="RefSeq" id="WP_207688592.1">
    <property type="nucleotide sequence ID" value="NZ_CP061799.1"/>
</dbReference>
<dbReference type="AlphaFoldDB" id="A0A975BCE1"/>
<keyword evidence="7" id="KW-0548">Nucleotidyltransferase</keyword>
<evidence type="ECO:0000256" key="4">
    <source>
        <dbReference type="ARBA" id="ARBA00022490"/>
    </source>
</evidence>
<evidence type="ECO:0000259" key="12">
    <source>
        <dbReference type="PROSITE" id="PS51163"/>
    </source>
</evidence>
<keyword evidence="9" id="KW-0067">ATP-binding</keyword>
<dbReference type="PROSITE" id="PS51163">
    <property type="entry name" value="YRDC"/>
    <property type="match status" value="1"/>
</dbReference>
<dbReference type="GO" id="GO:0000049">
    <property type="term" value="F:tRNA binding"/>
    <property type="evidence" value="ECO:0007669"/>
    <property type="project" value="TreeGrafter"/>
</dbReference>
<keyword evidence="14" id="KW-1185">Reference proteome</keyword>
<dbReference type="PANTHER" id="PTHR17490">
    <property type="entry name" value="SUA5"/>
    <property type="match status" value="1"/>
</dbReference>
<evidence type="ECO:0000256" key="7">
    <source>
        <dbReference type="ARBA" id="ARBA00022695"/>
    </source>
</evidence>
<evidence type="ECO:0000256" key="2">
    <source>
        <dbReference type="ARBA" id="ARBA00007663"/>
    </source>
</evidence>
<keyword evidence="8" id="KW-0547">Nucleotide-binding</keyword>
<evidence type="ECO:0000256" key="9">
    <source>
        <dbReference type="ARBA" id="ARBA00022840"/>
    </source>
</evidence>
<evidence type="ECO:0000256" key="5">
    <source>
        <dbReference type="ARBA" id="ARBA00022679"/>
    </source>
</evidence>
<evidence type="ECO:0000256" key="3">
    <source>
        <dbReference type="ARBA" id="ARBA00012584"/>
    </source>
</evidence>
<keyword evidence="5" id="KW-0808">Transferase</keyword>
<dbReference type="GO" id="GO:0003725">
    <property type="term" value="F:double-stranded RNA binding"/>
    <property type="evidence" value="ECO:0007669"/>
    <property type="project" value="InterPro"/>
</dbReference>
<protein>
    <recommendedName>
        <fullName evidence="10">L-threonylcarbamoyladenylate synthase</fullName>
        <ecNumber evidence="3">2.7.7.87</ecNumber>
    </recommendedName>
    <alternativeName>
        <fullName evidence="10">L-threonylcarbamoyladenylate synthase</fullName>
    </alternativeName>
</protein>
<dbReference type="GO" id="GO:0005737">
    <property type="term" value="C:cytoplasm"/>
    <property type="evidence" value="ECO:0007669"/>
    <property type="project" value="UniProtKB-SubCell"/>
</dbReference>
<comment type="subcellular location">
    <subcellularLocation>
        <location evidence="1">Cytoplasm</location>
    </subcellularLocation>
</comment>
<dbReference type="GO" id="GO:0006450">
    <property type="term" value="P:regulation of translational fidelity"/>
    <property type="evidence" value="ECO:0007669"/>
    <property type="project" value="TreeGrafter"/>
</dbReference>
<gene>
    <name evidence="13" type="ORF">dnl_50820</name>
</gene>
<proteinExistence type="inferred from homology"/>
<keyword evidence="4" id="KW-0963">Cytoplasm</keyword>
<dbReference type="InterPro" id="IPR017945">
    <property type="entry name" value="DHBP_synth_RibB-like_a/b_dom"/>
</dbReference>
<comment type="similarity">
    <text evidence="2">Belongs to the SUA5 family.</text>
</comment>
<evidence type="ECO:0000313" key="14">
    <source>
        <dbReference type="Proteomes" id="UP000663720"/>
    </source>
</evidence>
<evidence type="ECO:0000256" key="6">
    <source>
        <dbReference type="ARBA" id="ARBA00022694"/>
    </source>
</evidence>
<dbReference type="SUPFAM" id="SSF55821">
    <property type="entry name" value="YrdC/RibB"/>
    <property type="match status" value="1"/>
</dbReference>
<evidence type="ECO:0000313" key="13">
    <source>
        <dbReference type="EMBL" id="QTA82700.1"/>
    </source>
</evidence>